<feature type="binding site" evidence="15">
    <location>
        <position position="1142"/>
    </location>
    <ligand>
        <name>Mg(2+)</name>
        <dbReference type="ChEBI" id="CHEBI:18420"/>
    </ligand>
</feature>
<evidence type="ECO:0000256" key="7">
    <source>
        <dbReference type="ARBA" id="ARBA00022839"/>
    </source>
</evidence>
<dbReference type="SUPFAM" id="SSF52980">
    <property type="entry name" value="Restriction endonuclease-like"/>
    <property type="match status" value="1"/>
</dbReference>
<dbReference type="InterPro" id="IPR011335">
    <property type="entry name" value="Restrct_endonuc-II-like"/>
</dbReference>
<dbReference type="HAMAP" id="MF_01485">
    <property type="entry name" value="RecB"/>
    <property type="match status" value="1"/>
</dbReference>
<dbReference type="InterPro" id="IPR014017">
    <property type="entry name" value="DNA_helicase_UvrD-like_C"/>
</dbReference>
<comment type="similarity">
    <text evidence="15">Belongs to the helicase family. UvrD subfamily.</text>
</comment>
<feature type="binding site" evidence="15">
    <location>
        <position position="1155"/>
    </location>
    <ligand>
        <name>Mg(2+)</name>
        <dbReference type="ChEBI" id="CHEBI:18420"/>
    </ligand>
</feature>
<keyword evidence="6 15" id="KW-0347">Helicase</keyword>
<dbReference type="EC" id="3.1.11.5" evidence="15"/>
<evidence type="ECO:0000256" key="12">
    <source>
        <dbReference type="ARBA" id="ARBA00023235"/>
    </source>
</evidence>
<keyword evidence="4 15" id="KW-0227">DNA damage</keyword>
<keyword evidence="5 15" id="KW-0378">Hydrolase</keyword>
<dbReference type="Pfam" id="PF12705">
    <property type="entry name" value="PDDEXK_1"/>
    <property type="match status" value="1"/>
</dbReference>
<comment type="domain">
    <text evidence="15">The N-terminal DNA-binding domain is a ssDNA-dependent ATPase and has ATP-dependent 3'-5' helicase function. This domain interacts with RecC.</text>
</comment>
<evidence type="ECO:0000256" key="3">
    <source>
        <dbReference type="ARBA" id="ARBA00022741"/>
    </source>
</evidence>
<comment type="catalytic activity">
    <reaction evidence="14 15">
        <text>ATP + H2O = ADP + phosphate + H(+)</text>
        <dbReference type="Rhea" id="RHEA:13065"/>
        <dbReference type="ChEBI" id="CHEBI:15377"/>
        <dbReference type="ChEBI" id="CHEBI:15378"/>
        <dbReference type="ChEBI" id="CHEBI:30616"/>
        <dbReference type="ChEBI" id="CHEBI:43474"/>
        <dbReference type="ChEBI" id="CHEBI:456216"/>
        <dbReference type="EC" id="5.6.2.4"/>
    </reaction>
</comment>
<evidence type="ECO:0000256" key="11">
    <source>
        <dbReference type="ARBA" id="ARBA00023204"/>
    </source>
</evidence>
<keyword evidence="3 15" id="KW-0547">Nucleotide-binding</keyword>
<dbReference type="SUPFAM" id="SSF52540">
    <property type="entry name" value="P-loop containing nucleoside triphosphate hydrolases"/>
    <property type="match status" value="1"/>
</dbReference>
<dbReference type="NCBIfam" id="TIGR00609">
    <property type="entry name" value="recB"/>
    <property type="match status" value="1"/>
</dbReference>
<comment type="catalytic activity">
    <reaction evidence="15">
        <text>Exonucleolytic cleavage (in the presence of ATP) in either 5'- to 3'- or 3'- to 5'-direction to yield 5'-phosphooligonucleotides.</text>
        <dbReference type="EC" id="3.1.11.5"/>
    </reaction>
</comment>
<keyword evidence="12 15" id="KW-0413">Isomerase</keyword>
<dbReference type="InterPro" id="IPR000212">
    <property type="entry name" value="DNA_helicase_UvrD/REP"/>
</dbReference>
<dbReference type="InterPro" id="IPR027417">
    <property type="entry name" value="P-loop_NTPase"/>
</dbReference>
<dbReference type="InterPro" id="IPR011604">
    <property type="entry name" value="PDDEXK-like_dom_sf"/>
</dbReference>
<dbReference type="Pfam" id="PF13361">
    <property type="entry name" value="UvrD_C"/>
    <property type="match status" value="1"/>
</dbReference>
<evidence type="ECO:0000256" key="6">
    <source>
        <dbReference type="ARBA" id="ARBA00022806"/>
    </source>
</evidence>
<dbReference type="InterPro" id="IPR004586">
    <property type="entry name" value="RecB"/>
</dbReference>
<comment type="domain">
    <text evidence="15">The C-terminal domain has nuclease activity and interacts with RecD. It interacts with RecA, facilitating its loading onto ssDNA.</text>
</comment>
<keyword evidence="2 15" id="KW-0479">Metal-binding</keyword>
<evidence type="ECO:0000256" key="1">
    <source>
        <dbReference type="ARBA" id="ARBA00022722"/>
    </source>
</evidence>
<dbReference type="RefSeq" id="WP_305945544.1">
    <property type="nucleotide sequence ID" value="NZ_JAUZVY010000004.1"/>
</dbReference>
<keyword evidence="10 15" id="KW-0238">DNA-binding</keyword>
<evidence type="ECO:0000256" key="8">
    <source>
        <dbReference type="ARBA" id="ARBA00022840"/>
    </source>
</evidence>
<comment type="subunit">
    <text evidence="15">Heterotrimer of RecB, RecC and RecD. All subunits contribute to DNA-binding. Interacts with RecA.</text>
</comment>
<evidence type="ECO:0000259" key="17">
    <source>
        <dbReference type="PROSITE" id="PS51198"/>
    </source>
</evidence>
<keyword evidence="20" id="KW-1185">Reference proteome</keyword>
<dbReference type="GO" id="GO:0008854">
    <property type="term" value="F:exodeoxyribonuclease V activity"/>
    <property type="evidence" value="ECO:0007669"/>
    <property type="project" value="UniProtKB-EC"/>
</dbReference>
<evidence type="ECO:0000256" key="14">
    <source>
        <dbReference type="ARBA" id="ARBA00048988"/>
    </source>
</evidence>
<evidence type="ECO:0000256" key="15">
    <source>
        <dbReference type="HAMAP-Rule" id="MF_01485"/>
    </source>
</evidence>
<evidence type="ECO:0000256" key="10">
    <source>
        <dbReference type="ARBA" id="ARBA00023125"/>
    </source>
</evidence>
<name>A0ABT9GR53_9GAMM</name>
<evidence type="ECO:0000259" key="18">
    <source>
        <dbReference type="PROSITE" id="PS51217"/>
    </source>
</evidence>
<reference evidence="19 20" key="1">
    <citation type="submission" date="2023-08" db="EMBL/GenBank/DDBJ databases">
        <authorList>
            <person name="Joshi A."/>
            <person name="Thite S."/>
        </authorList>
    </citation>
    <scope>NUCLEOTIDE SEQUENCE [LARGE SCALE GENOMIC DNA]</scope>
    <source>
        <strain evidence="19 20">1E1</strain>
    </source>
</reference>
<evidence type="ECO:0000256" key="4">
    <source>
        <dbReference type="ARBA" id="ARBA00022763"/>
    </source>
</evidence>
<comment type="caution">
    <text evidence="19">The sequence shown here is derived from an EMBL/GenBank/DDBJ whole genome shotgun (WGS) entry which is preliminary data.</text>
</comment>
<dbReference type="Gene3D" id="3.40.50.300">
    <property type="entry name" value="P-loop containing nucleotide triphosphate hydrolases"/>
    <property type="match status" value="2"/>
</dbReference>
<dbReference type="CDD" id="cd22352">
    <property type="entry name" value="RecB_C-like"/>
    <property type="match status" value="1"/>
</dbReference>
<sequence>MSTAANLLTNPLDFPLRGSRLIEASAGTGKTYTIAALYLRLVLQHGGPELCFPRELLPKDILVMTFTRAATAELSDRIRARLSEAASYFRDHGASAGDAFLQNLKADYLQAGCSDAELSRLARRLELAAESMDESAVHTINGWCQKMLTEHAFASGSLFEQEVNTDEDALKLAAAEDYFRRFIYRLEPELVNDIIALVETPEQLVKKIGRAPEGELLASRDYQPLAATRQQARAKAEAEIQPLKARYRTASELLDAILQLPDSGNKGRKAAAQALTHWLSTDAIAIAIEKSSDAKYLQYDELVKKFKTKLPDSAVVFQDFAADVERSNAIAKQADSALLQHASGYIYARFQELKQQAAIMGFDDMLTRLRDALRGPNGLFLAQCIREQYPVALVDEFQDTDPVQYEIFDTIYRVKRNDAETGIFLIGDPKQAIYSFRNADIFTYLKARQATEGRHYNLATNFRSSEPMVAAVNALFRRADDNSRRGAFLYKDDIPFVEVAANGRNKVFKGLDGTETAALHWHLAPEPAANKEAYQKPAARYHANLIAQLLNSDKAGFYQGDARTAVAPKDIAVLVANAKEARLIRSELSKRGIRSVYLSESDSVYAQPVANDLLALVQACAQPRDPSRVRRALATPLLAEPLARLIDYQENELVWEGAVERFMGYHELWQRFGILAALQGLLHDFQVPARLLADARQGERQLADALHICELLQQESIKHEGIASLEAYFAQQVQEYRIAAGPDGSSGKRTNSEALQLRLESDEALVKVITYHKSKGLQYPLVFMPFAAYTVEQKYRLSEHRFPQRYHVLNSQGERVKKVAWSAGDEEAKSCILREMLAEDVRKMYVALTRAEFATFVTLQALGDPEHNPLFYLLYGDERISNKQSDVLEKARQRWQPAGVLHTEVSLMQETELVQLKLGVWSLESLSARVFSGDFKARYWSVSSYSALSYGSEMLTPDSPLQMNTLEGARDDAVPAVVADDHAVPAGFEQASDKVIRTENGAGRIHHLPKGAGPGTFLHTLLEEVAELGFAEVAQNPEVRASMLDKACQSPFWQEHRATLDSWLQQFLQLRFELPGAAESSGGSVALAGLTSYKAEPEFWFETRQVSTTRLDALIAQHIQPAYPRPKLDATRLNGMLKGFIDLVFEYHGKYYVADYKSNWLGEHDTDYSLDAMRSKILASRYDLQYVLYTLALHKLLKARLGEAYCYDRHVGGAVYLFLRGHHADSRGAFIDRPPRQLIEALENEFLAQGEAHA</sequence>
<feature type="region of interest" description="DNA-binding and helicase activity, interacts with RecC" evidence="15">
    <location>
        <begin position="1"/>
        <end position="910"/>
    </location>
</feature>
<evidence type="ECO:0000313" key="19">
    <source>
        <dbReference type="EMBL" id="MDP4529458.1"/>
    </source>
</evidence>
<dbReference type="Pfam" id="PF00580">
    <property type="entry name" value="UvrD-helicase"/>
    <property type="match status" value="1"/>
</dbReference>
<evidence type="ECO:0000256" key="9">
    <source>
        <dbReference type="ARBA" id="ARBA00022842"/>
    </source>
</evidence>
<evidence type="ECO:0000256" key="5">
    <source>
        <dbReference type="ARBA" id="ARBA00022801"/>
    </source>
</evidence>
<comment type="cofactor">
    <cofactor evidence="15">
        <name>Mg(2+)</name>
        <dbReference type="ChEBI" id="CHEBI:18420"/>
    </cofactor>
    <text evidence="15">Binds 1 Mg(2+) ion per subunit.</text>
</comment>
<keyword evidence="1 15" id="KW-0540">Nuclease</keyword>
<dbReference type="Gene3D" id="3.90.320.10">
    <property type="match status" value="1"/>
</dbReference>
<evidence type="ECO:0000256" key="2">
    <source>
        <dbReference type="ARBA" id="ARBA00022723"/>
    </source>
</evidence>
<dbReference type="InterPro" id="IPR014016">
    <property type="entry name" value="UvrD-like_ATP-bd"/>
</dbReference>
<comment type="catalytic activity">
    <reaction evidence="13 15">
        <text>Couples ATP hydrolysis with the unwinding of duplex DNA by translocating in the 3'-5' direction.</text>
        <dbReference type="EC" id="5.6.2.4"/>
    </reaction>
</comment>
<accession>A0ABT9GR53</accession>
<dbReference type="PANTHER" id="PTHR11070">
    <property type="entry name" value="UVRD / RECB / PCRA DNA HELICASE FAMILY MEMBER"/>
    <property type="match status" value="1"/>
</dbReference>
<evidence type="ECO:0000256" key="13">
    <source>
        <dbReference type="ARBA" id="ARBA00034617"/>
    </source>
</evidence>
<organism evidence="19 20">
    <name type="scientific">Alkalimonas delamerensis</name>
    <dbReference type="NCBI Taxonomy" id="265981"/>
    <lineage>
        <taxon>Bacteria</taxon>
        <taxon>Pseudomonadati</taxon>
        <taxon>Pseudomonadota</taxon>
        <taxon>Gammaproteobacteria</taxon>
        <taxon>Alkalimonas</taxon>
    </lineage>
</organism>
<keyword evidence="7 15" id="KW-0269">Exonuclease</keyword>
<comment type="miscellaneous">
    <text evidence="15">In the RecBCD complex, RecB has a slow 3'-5' helicase, an exonuclease activity and loads RecA onto ssDNA, RecD has a fast 5'-3' helicase activity, while RecC stimulates the ATPase and processivity of the RecB helicase and contributes to recognition of the Chi site.</text>
</comment>
<comment type="function">
    <text evidence="15">A helicase/nuclease that prepares dsDNA breaks (DSB) for recombinational DNA repair. Binds to DSBs and unwinds DNA via a highly rapid and processive ATP-dependent bidirectional helicase activity. Unwinds dsDNA until it encounters a Chi (crossover hotspot instigator) sequence from the 3' direction. Cuts ssDNA a few nucleotides 3' to the Chi site. The properties and activities of the enzyme are changed at Chi. The Chi-altered holoenzyme produces a long 3'-ssDNA overhang and facilitates RecA-binding to the ssDNA for homologous DNA recombination and repair. Holoenzyme degrades any linearized DNA that is unable to undergo homologous recombination. In the holoenzyme this subunit contributes ATPase, 3'-5' helicase, exonuclease activity and loads RecA onto ssDNA.</text>
</comment>
<feature type="binding site" evidence="15">
    <location>
        <position position="1019"/>
    </location>
    <ligand>
        <name>Mg(2+)</name>
        <dbReference type="ChEBI" id="CHEBI:18420"/>
    </ligand>
</feature>
<keyword evidence="8 15" id="KW-0067">ATP-binding</keyword>
<protein>
    <recommendedName>
        <fullName evidence="15">RecBCD enzyme subunit RecB</fullName>
        <ecNumber evidence="15">3.1.11.5</ecNumber>
        <ecNumber evidence="15">5.6.2.4</ecNumber>
    </recommendedName>
    <alternativeName>
        <fullName evidence="15">DNA 3'-5' helicase subunit RecB</fullName>
    </alternativeName>
    <alternativeName>
        <fullName evidence="15">Exonuclease V subunit RecB</fullName>
        <shortName evidence="15">ExoV subunit RecB</shortName>
    </alternativeName>
    <alternativeName>
        <fullName evidence="15">Helicase/nuclease RecBCD subunit RecB</fullName>
    </alternativeName>
</protein>
<keyword evidence="9 15" id="KW-0460">Magnesium</keyword>
<feature type="active site" description="For nuclease activity" evidence="15">
    <location>
        <position position="1155"/>
    </location>
</feature>
<dbReference type="PANTHER" id="PTHR11070:SF23">
    <property type="entry name" value="RECBCD ENZYME SUBUNIT RECB"/>
    <property type="match status" value="1"/>
</dbReference>
<feature type="binding site" evidence="16">
    <location>
        <begin position="24"/>
        <end position="31"/>
    </location>
    <ligand>
        <name>ATP</name>
        <dbReference type="ChEBI" id="CHEBI:30616"/>
    </ligand>
</feature>
<keyword evidence="11 15" id="KW-0234">DNA repair</keyword>
<evidence type="ECO:0000256" key="16">
    <source>
        <dbReference type="PROSITE-ProRule" id="PRU00560"/>
    </source>
</evidence>
<dbReference type="EC" id="5.6.2.4" evidence="15"/>
<evidence type="ECO:0000313" key="20">
    <source>
        <dbReference type="Proteomes" id="UP001236258"/>
    </source>
</evidence>
<feature type="region of interest" description="Nuclease activity, interacts with RecD and RecA" evidence="15">
    <location>
        <begin position="939"/>
        <end position="1254"/>
    </location>
</feature>
<dbReference type="Proteomes" id="UP001236258">
    <property type="component" value="Unassembled WGS sequence"/>
</dbReference>
<gene>
    <name evidence="15 19" type="primary">recB</name>
    <name evidence="19" type="ORF">Q3O59_10520</name>
</gene>
<feature type="domain" description="UvrD-like helicase C-terminal" evidence="18">
    <location>
        <begin position="495"/>
        <end position="776"/>
    </location>
</feature>
<feature type="domain" description="UvrD-like helicase ATP-binding" evidence="17">
    <location>
        <begin position="3"/>
        <end position="465"/>
    </location>
</feature>
<dbReference type="PROSITE" id="PS51217">
    <property type="entry name" value="UVRD_HELICASE_CTER"/>
    <property type="match status" value="1"/>
</dbReference>
<dbReference type="Gene3D" id="1.10.486.10">
    <property type="entry name" value="PCRA, domain 4"/>
    <property type="match status" value="1"/>
</dbReference>
<dbReference type="Gene3D" id="1.10.3170.10">
    <property type="entry name" value="Recbcd, chain B, domain 2"/>
    <property type="match status" value="1"/>
</dbReference>
<dbReference type="PROSITE" id="PS51198">
    <property type="entry name" value="UVRD_HELICASE_ATP_BIND"/>
    <property type="match status" value="1"/>
</dbReference>
<proteinExistence type="inferred from homology"/>
<dbReference type="EMBL" id="JAUZVY010000004">
    <property type="protein sequence ID" value="MDP4529458.1"/>
    <property type="molecule type" value="Genomic_DNA"/>
</dbReference>
<dbReference type="InterPro" id="IPR038726">
    <property type="entry name" value="PDDEXK_AddAB-type"/>
</dbReference>